<name>U6G898_9EIME</name>
<dbReference type="InterPro" id="IPR009003">
    <property type="entry name" value="Peptidase_S1_PA"/>
</dbReference>
<dbReference type="Gene3D" id="2.30.42.10">
    <property type="match status" value="1"/>
</dbReference>
<dbReference type="Pfam" id="PF13365">
    <property type="entry name" value="Trypsin_2"/>
    <property type="match status" value="1"/>
</dbReference>
<dbReference type="InterPro" id="IPR036034">
    <property type="entry name" value="PDZ_sf"/>
</dbReference>
<gene>
    <name evidence="3" type="ORF">EPH_0030010</name>
</gene>
<dbReference type="GO" id="GO:0004252">
    <property type="term" value="F:serine-type endopeptidase activity"/>
    <property type="evidence" value="ECO:0007669"/>
    <property type="project" value="TreeGrafter"/>
</dbReference>
<dbReference type="InterPro" id="IPR001478">
    <property type="entry name" value="PDZ"/>
</dbReference>
<reference evidence="3" key="2">
    <citation type="submission" date="2013-10" db="EMBL/GenBank/DDBJ databases">
        <authorList>
            <person name="Aslett M."/>
        </authorList>
    </citation>
    <scope>NUCLEOTIDE SEQUENCE [LARGE SCALE GENOMIC DNA]</scope>
    <source>
        <strain evidence="3">Houghton</strain>
    </source>
</reference>
<evidence type="ECO:0000313" key="3">
    <source>
        <dbReference type="EMBL" id="CDI75727.1"/>
    </source>
</evidence>
<dbReference type="SUPFAM" id="SSF50494">
    <property type="entry name" value="Trypsin-like serine proteases"/>
    <property type="match status" value="1"/>
</dbReference>
<dbReference type="EMBL" id="HG691098">
    <property type="protein sequence ID" value="CDI75727.1"/>
    <property type="molecule type" value="Genomic_DNA"/>
</dbReference>
<dbReference type="Proteomes" id="UP000018201">
    <property type="component" value="Unassembled WGS sequence"/>
</dbReference>
<dbReference type="SUPFAM" id="SSF50156">
    <property type="entry name" value="PDZ domain-like"/>
    <property type="match status" value="1"/>
</dbReference>
<feature type="domain" description="PDZ" evidence="2">
    <location>
        <begin position="262"/>
        <end position="344"/>
    </location>
</feature>
<comment type="similarity">
    <text evidence="1">Belongs to the peptidase S1C family.</text>
</comment>
<evidence type="ECO:0000313" key="4">
    <source>
        <dbReference type="Proteomes" id="UP000018201"/>
    </source>
</evidence>
<dbReference type="VEuPathDB" id="ToxoDB:EPH_0030010"/>
<dbReference type="SMART" id="SM00228">
    <property type="entry name" value="PDZ"/>
    <property type="match status" value="1"/>
</dbReference>
<sequence>MEREQLQSPQALKQQQIFEAVKPFVVQVYAVLRTQMPFGYGTQAAVDKDQHLLEQFHFLGSGFFFDNEGHIVTAAHLVLRPKNLEVDGSFCPTSHGPRGRPVKGDLVPFPLAIKDSFGRLHAAHLCGLDETTDVAVLRVEDSFQRSDLPHLHGKFADARPAMGDIVATYAATEHANEPIGATGQVLQPSQTFRRIQDSGSIGLLQLDLPTFPGMSGAPVVNMEGSIVGMLVKKFDMCGLALPSTVVLRVAESLRDSGEFTVPSIGLLVAEEVPRLAAARQNFPTASGLKVCGVTPGSSADGAGVCEGDRIIYMKGEAMNSIGRLREIVLLHKGGPIEITVQRCTVMEDSEVPRQDIFWIS</sequence>
<dbReference type="GO" id="GO:0006508">
    <property type="term" value="P:proteolysis"/>
    <property type="evidence" value="ECO:0007669"/>
    <property type="project" value="TreeGrafter"/>
</dbReference>
<dbReference type="Gene3D" id="2.40.10.10">
    <property type="entry name" value="Trypsin-like serine proteases"/>
    <property type="match status" value="2"/>
</dbReference>
<protein>
    <recommendedName>
        <fullName evidence="2">PDZ domain-containing protein</fullName>
    </recommendedName>
</protein>
<keyword evidence="4" id="KW-1185">Reference proteome</keyword>
<dbReference type="AlphaFoldDB" id="U6G898"/>
<proteinExistence type="inferred from homology"/>
<dbReference type="PANTHER" id="PTHR22939">
    <property type="entry name" value="SERINE PROTEASE FAMILY S1C HTRA-RELATED"/>
    <property type="match status" value="1"/>
</dbReference>
<dbReference type="InterPro" id="IPR043504">
    <property type="entry name" value="Peptidase_S1_PA_chymotrypsin"/>
</dbReference>
<dbReference type="PANTHER" id="PTHR22939:SF129">
    <property type="entry name" value="SERINE PROTEASE HTRA2, MITOCHONDRIAL"/>
    <property type="match status" value="1"/>
</dbReference>
<evidence type="ECO:0000256" key="1">
    <source>
        <dbReference type="ARBA" id="ARBA00010541"/>
    </source>
</evidence>
<organism evidence="3 4">
    <name type="scientific">Eimeria praecox</name>
    <dbReference type="NCBI Taxonomy" id="51316"/>
    <lineage>
        <taxon>Eukaryota</taxon>
        <taxon>Sar</taxon>
        <taxon>Alveolata</taxon>
        <taxon>Apicomplexa</taxon>
        <taxon>Conoidasida</taxon>
        <taxon>Coccidia</taxon>
        <taxon>Eucoccidiorida</taxon>
        <taxon>Eimeriorina</taxon>
        <taxon>Eimeriidae</taxon>
        <taxon>Eimeria</taxon>
    </lineage>
</organism>
<reference evidence="3" key="1">
    <citation type="submission" date="2013-10" db="EMBL/GenBank/DDBJ databases">
        <title>Genomic analysis of the causative agents of coccidiosis in chickens.</title>
        <authorList>
            <person name="Reid A.J."/>
            <person name="Blake D."/>
            <person name="Billington K."/>
            <person name="Browne H."/>
            <person name="Dunn M."/>
            <person name="Hung S."/>
            <person name="Kawahara F."/>
            <person name="Miranda-Saavedra D."/>
            <person name="Mourier T."/>
            <person name="Nagra H."/>
            <person name="Otto T.D."/>
            <person name="Rawlings N."/>
            <person name="Sanchez A."/>
            <person name="Sanders M."/>
            <person name="Subramaniam C."/>
            <person name="Tay Y."/>
            <person name="Dear P."/>
            <person name="Doerig C."/>
            <person name="Gruber A."/>
            <person name="Parkinson J."/>
            <person name="Shirley M."/>
            <person name="Wan K.L."/>
            <person name="Berriman M."/>
            <person name="Tomley F."/>
            <person name="Pain A."/>
        </authorList>
    </citation>
    <scope>NUCLEOTIDE SEQUENCE [LARGE SCALE GENOMIC DNA]</scope>
    <source>
        <strain evidence="3">Houghton</strain>
    </source>
</reference>
<accession>U6G898</accession>
<evidence type="ECO:0000259" key="2">
    <source>
        <dbReference type="SMART" id="SM00228"/>
    </source>
</evidence>
<dbReference type="Pfam" id="PF00595">
    <property type="entry name" value="PDZ"/>
    <property type="match status" value="1"/>
</dbReference>
<dbReference type="OrthoDB" id="4217619at2759"/>